<dbReference type="Pfam" id="PF01535">
    <property type="entry name" value="PPR"/>
    <property type="match status" value="2"/>
</dbReference>
<evidence type="ECO:0000313" key="4">
    <source>
        <dbReference type="Proteomes" id="UP001454036"/>
    </source>
</evidence>
<organism evidence="3 4">
    <name type="scientific">Lithospermum erythrorhizon</name>
    <name type="common">Purple gromwell</name>
    <name type="synonym">Lithospermum officinale var. erythrorhizon</name>
    <dbReference type="NCBI Taxonomy" id="34254"/>
    <lineage>
        <taxon>Eukaryota</taxon>
        <taxon>Viridiplantae</taxon>
        <taxon>Streptophyta</taxon>
        <taxon>Embryophyta</taxon>
        <taxon>Tracheophyta</taxon>
        <taxon>Spermatophyta</taxon>
        <taxon>Magnoliopsida</taxon>
        <taxon>eudicotyledons</taxon>
        <taxon>Gunneridae</taxon>
        <taxon>Pentapetalae</taxon>
        <taxon>asterids</taxon>
        <taxon>lamiids</taxon>
        <taxon>Boraginales</taxon>
        <taxon>Boraginaceae</taxon>
        <taxon>Boraginoideae</taxon>
        <taxon>Lithospermeae</taxon>
        <taxon>Lithospermum</taxon>
    </lineage>
</organism>
<keyword evidence="4" id="KW-1185">Reference proteome</keyword>
<dbReference type="PANTHER" id="PTHR46935:SF2">
    <property type="entry name" value="PENTACOTRIPEPTIDE-REPEAT REGION OF PRORP DOMAIN-CONTAINING PROTEIN"/>
    <property type="match status" value="1"/>
</dbReference>
<reference evidence="3 4" key="1">
    <citation type="submission" date="2024-01" db="EMBL/GenBank/DDBJ databases">
        <title>The complete chloroplast genome sequence of Lithospermum erythrorhizon: insights into the phylogenetic relationship among Boraginaceae species and the maternal lineages of purple gromwells.</title>
        <authorList>
            <person name="Okada T."/>
            <person name="Watanabe K."/>
        </authorList>
    </citation>
    <scope>NUCLEOTIDE SEQUENCE [LARGE SCALE GENOMIC DNA]</scope>
</reference>
<dbReference type="AlphaFoldDB" id="A0AAV3PJJ1"/>
<dbReference type="EMBL" id="BAABME010001730">
    <property type="protein sequence ID" value="GAA0151166.1"/>
    <property type="molecule type" value="Genomic_DNA"/>
</dbReference>
<feature type="repeat" description="PPR" evidence="2">
    <location>
        <begin position="245"/>
        <end position="275"/>
    </location>
</feature>
<accession>A0AAV3PJJ1</accession>
<dbReference type="Proteomes" id="UP001454036">
    <property type="component" value="Unassembled WGS sequence"/>
</dbReference>
<dbReference type="Pfam" id="PF13812">
    <property type="entry name" value="PPR_3"/>
    <property type="match status" value="1"/>
</dbReference>
<dbReference type="InterPro" id="IPR044645">
    <property type="entry name" value="DG1/EMB2279-like"/>
</dbReference>
<feature type="repeat" description="PPR" evidence="2">
    <location>
        <begin position="330"/>
        <end position="364"/>
    </location>
</feature>
<dbReference type="PANTHER" id="PTHR46935">
    <property type="entry name" value="OS01G0674700 PROTEIN"/>
    <property type="match status" value="1"/>
</dbReference>
<proteinExistence type="predicted"/>
<evidence type="ECO:0000256" key="1">
    <source>
        <dbReference type="ARBA" id="ARBA00022737"/>
    </source>
</evidence>
<evidence type="ECO:0000313" key="3">
    <source>
        <dbReference type="EMBL" id="GAA0151166.1"/>
    </source>
</evidence>
<dbReference type="InterPro" id="IPR011990">
    <property type="entry name" value="TPR-like_helical_dom_sf"/>
</dbReference>
<evidence type="ECO:0008006" key="5">
    <source>
        <dbReference type="Google" id="ProtNLM"/>
    </source>
</evidence>
<evidence type="ECO:0000256" key="2">
    <source>
        <dbReference type="PROSITE-ProRule" id="PRU00708"/>
    </source>
</evidence>
<dbReference type="GO" id="GO:0009658">
    <property type="term" value="P:chloroplast organization"/>
    <property type="evidence" value="ECO:0007669"/>
    <property type="project" value="InterPro"/>
</dbReference>
<comment type="caution">
    <text evidence="3">The sequence shown here is derived from an EMBL/GenBank/DDBJ whole genome shotgun (WGS) entry which is preliminary data.</text>
</comment>
<gene>
    <name evidence="3" type="ORF">LIER_09946</name>
</gene>
<protein>
    <recommendedName>
        <fullName evidence="5">Pentatricopeptide repeat-containing protein</fullName>
    </recommendedName>
</protein>
<sequence>MEASSIPSHLPPLPPSKIEKLKRNLVKKGVSPTPKILHNLRKKQTQKHKRSLSKQSTINDPLPEETYFNTIKSEFNNFNKELSKTNVTINKLVGNPWNRLQKLNMLELMNVEENYGNGKLSLEPLKELSHIIESDRDKFKWLLLDDDVEFQENWLEDDSGNKNWTPSKLRSEGEAIKFLIQKLSGTKLSVTDWRFSRMMKRSALQFTEKQMLRIVEGLGEKGQSEHAKSIVDFVFNSKEHRHFKSRYVYTKLLAVLGKARKPHEALEVFHQMRRDFYIYPDMAAYHSVAVTLGQAGLLKELVNVIDCMKEKPHKLRDVRRKNWDPVLQPDIVIFNAVLNACVPNSQWKGVSWVFEQLRKSGLRPNGATYGLAMEVMLESRKYDLVHYYFERMKRSGETLKAITYRVLVKTLWKEGKVCEAVTAVRDMEQRGVVGNSSVYYELACCLCYHGRWQDGFLEIDKIMTLHQTKPLQVTFTGMILSSLDGGNVDDCSTIFKTSKHYCTPDIGMVNAMLKAYGQNDMFLEAKELFEDVKGDVIGSESYLSDKSKPDAYTFQSMLQTSVAAHQWEYFEYVYKEMALFGYQLDSNKHALLLVKSSRAGKWWLLEHAFDTILEAGEIPHMSFFVEILCQAVIRRAFAKAITISNTMAYAPFQVSELQWTKIFYENKDRISKDSLVDLLDALRNNNPLTEGTVKNLLAALQSFCGHMEVKDSPCSTTTLRTKSSSGVLAFDFIEESDVDAVENINSTTLATHILNPSRSIDVEVEDDDSDWEMVSEISDTTYYCTKGRRNVNNAFEHSNDGMISYDTDFCHDNNQGEDEPFDLDELGLGVLGSEDEALNYGLPTASEILETWKKLRKQDTFCYPFSEGQINHKLSLRDC</sequence>
<dbReference type="NCBIfam" id="TIGR00756">
    <property type="entry name" value="PPR"/>
    <property type="match status" value="1"/>
</dbReference>
<keyword evidence="1" id="KW-0677">Repeat</keyword>
<dbReference type="Gene3D" id="1.25.40.10">
    <property type="entry name" value="Tetratricopeptide repeat domain"/>
    <property type="match status" value="3"/>
</dbReference>
<dbReference type="PROSITE" id="PS51375">
    <property type="entry name" value="PPR"/>
    <property type="match status" value="2"/>
</dbReference>
<name>A0AAV3PJJ1_LITER</name>
<dbReference type="GO" id="GO:0009507">
    <property type="term" value="C:chloroplast"/>
    <property type="evidence" value="ECO:0007669"/>
    <property type="project" value="TreeGrafter"/>
</dbReference>
<dbReference type="InterPro" id="IPR002885">
    <property type="entry name" value="PPR_rpt"/>
</dbReference>